<accession>A0A9X2EUA8</accession>
<reference evidence="2" key="1">
    <citation type="journal article" date="2022" name="Arch. Microbiol.">
        <title>Microbulbifer okhotskensis sp. nov., isolated from a deep bottom sediment of the Okhotsk Sea.</title>
        <authorList>
            <person name="Romanenko L."/>
            <person name="Kurilenko V."/>
            <person name="Otstavnykh N."/>
            <person name="Velansky P."/>
            <person name="Isaeva M."/>
            <person name="Mikhailov V."/>
        </authorList>
    </citation>
    <scope>NUCLEOTIDE SEQUENCE</scope>
    <source>
        <strain evidence="2">OS29</strain>
    </source>
</reference>
<protein>
    <recommendedName>
        <fullName evidence="4">Spore coat protein U (SCPU) domain-containing protein</fullName>
    </recommendedName>
</protein>
<name>A0A9X2EUA8_9GAMM</name>
<evidence type="ECO:0008006" key="4">
    <source>
        <dbReference type="Google" id="ProtNLM"/>
    </source>
</evidence>
<feature type="signal peptide" evidence="1">
    <location>
        <begin position="1"/>
        <end position="27"/>
    </location>
</feature>
<dbReference type="EMBL" id="JALBWM010000075">
    <property type="protein sequence ID" value="MCO1335688.1"/>
    <property type="molecule type" value="Genomic_DNA"/>
</dbReference>
<dbReference type="RefSeq" id="WP_252470651.1">
    <property type="nucleotide sequence ID" value="NZ_JALBWM010000075.1"/>
</dbReference>
<proteinExistence type="predicted"/>
<comment type="caution">
    <text evidence="2">The sequence shown here is derived from an EMBL/GenBank/DDBJ whole genome shotgun (WGS) entry which is preliminary data.</text>
</comment>
<gene>
    <name evidence="2" type="ORF">MO867_15230</name>
</gene>
<dbReference type="AlphaFoldDB" id="A0A9X2EUA8"/>
<evidence type="ECO:0000256" key="1">
    <source>
        <dbReference type="SAM" id="SignalP"/>
    </source>
</evidence>
<dbReference type="Proteomes" id="UP001139028">
    <property type="component" value="Unassembled WGS sequence"/>
</dbReference>
<feature type="chain" id="PRO_5040748730" description="Spore coat protein U (SCPU) domain-containing protein" evidence="1">
    <location>
        <begin position="28"/>
        <end position="176"/>
    </location>
</feature>
<evidence type="ECO:0000313" key="2">
    <source>
        <dbReference type="EMBL" id="MCO1335688.1"/>
    </source>
</evidence>
<keyword evidence="3" id="KW-1185">Reference proteome</keyword>
<evidence type="ECO:0000313" key="3">
    <source>
        <dbReference type="Proteomes" id="UP001139028"/>
    </source>
</evidence>
<sequence length="176" mass="18168">MQKTVVRSLFAAVTAGALLTASAVSMAASDSASSDITLSFTPTIEITRVDNLGIANPTLGTDAIGSEDFCVGGLGFSTYSITFASNDGENDTEFSLTDDGTNHVPYSVGFDNSLSGTFNTVTAGDALQDQSRNASSCGSSDNARFQVTVANSDWENATILNGTSYSDTLLITVASE</sequence>
<organism evidence="2 3">
    <name type="scientific">Microbulbifer okhotskensis</name>
    <dbReference type="NCBI Taxonomy" id="2926617"/>
    <lineage>
        <taxon>Bacteria</taxon>
        <taxon>Pseudomonadati</taxon>
        <taxon>Pseudomonadota</taxon>
        <taxon>Gammaproteobacteria</taxon>
        <taxon>Cellvibrionales</taxon>
        <taxon>Microbulbiferaceae</taxon>
        <taxon>Microbulbifer</taxon>
    </lineage>
</organism>
<keyword evidence="1" id="KW-0732">Signal</keyword>